<dbReference type="InterPro" id="IPR038734">
    <property type="entry name" value="YhaN_AAA"/>
</dbReference>
<dbReference type="Pfam" id="PF13514">
    <property type="entry name" value="AAA_27"/>
    <property type="match status" value="1"/>
</dbReference>
<accession>A0A443J2F0</accession>
<dbReference type="Proteomes" id="UP000273811">
    <property type="component" value="Unassembled WGS sequence"/>
</dbReference>
<feature type="coiled-coil region" evidence="1">
    <location>
        <begin position="193"/>
        <end position="251"/>
    </location>
</feature>
<keyword evidence="2" id="KW-0812">Transmembrane</keyword>
<comment type="caution">
    <text evidence="4">The sequence shown here is derived from an EMBL/GenBank/DDBJ whole genome shotgun (WGS) entry which is preliminary data.</text>
</comment>
<keyword evidence="1" id="KW-0175">Coiled coil</keyword>
<feature type="coiled-coil region" evidence="1">
    <location>
        <begin position="284"/>
        <end position="318"/>
    </location>
</feature>
<dbReference type="AlphaFoldDB" id="A0A443J2F0"/>
<evidence type="ECO:0000256" key="2">
    <source>
        <dbReference type="SAM" id="Phobius"/>
    </source>
</evidence>
<feature type="coiled-coil region" evidence="1">
    <location>
        <begin position="387"/>
        <end position="481"/>
    </location>
</feature>
<keyword evidence="5" id="KW-1185">Reference proteome</keyword>
<organism evidence="4 5">
    <name type="scientific">Siminovitchia fortis</name>
    <dbReference type="NCBI Taxonomy" id="254758"/>
    <lineage>
        <taxon>Bacteria</taxon>
        <taxon>Bacillati</taxon>
        <taxon>Bacillota</taxon>
        <taxon>Bacilli</taxon>
        <taxon>Bacillales</taxon>
        <taxon>Bacillaceae</taxon>
        <taxon>Siminovitchia</taxon>
    </lineage>
</organism>
<name>A0A443J2F0_9BACI</name>
<evidence type="ECO:0000313" key="4">
    <source>
        <dbReference type="EMBL" id="RWR14600.1"/>
    </source>
</evidence>
<dbReference type="PANTHER" id="PTHR41259">
    <property type="entry name" value="DOUBLE-STRAND BREAK REPAIR RAD50 ATPASE, PUTATIVE-RELATED"/>
    <property type="match status" value="1"/>
</dbReference>
<keyword evidence="2" id="KW-0472">Membrane</keyword>
<feature type="coiled-coil region" evidence="1">
    <location>
        <begin position="688"/>
        <end position="768"/>
    </location>
</feature>
<dbReference type="PANTHER" id="PTHR41259:SF1">
    <property type="entry name" value="DOUBLE-STRAND BREAK REPAIR RAD50 ATPASE, PUTATIVE-RELATED"/>
    <property type="match status" value="1"/>
</dbReference>
<dbReference type="InterPro" id="IPR027417">
    <property type="entry name" value="P-loop_NTPase"/>
</dbReference>
<dbReference type="Gene3D" id="3.40.50.300">
    <property type="entry name" value="P-loop containing nucleotide triphosphate hydrolases"/>
    <property type="match status" value="2"/>
</dbReference>
<dbReference type="EMBL" id="QYTU02000002">
    <property type="protein sequence ID" value="RWR14600.1"/>
    <property type="molecule type" value="Genomic_DNA"/>
</dbReference>
<feature type="coiled-coil region" evidence="1">
    <location>
        <begin position="532"/>
        <end position="659"/>
    </location>
</feature>
<reference evidence="4" key="1">
    <citation type="submission" date="2018-12" db="EMBL/GenBank/DDBJ databases">
        <authorList>
            <person name="Sun L."/>
            <person name="Chen Z."/>
        </authorList>
    </citation>
    <scope>NUCLEOTIDE SEQUENCE [LARGE SCALE GENOMIC DNA]</scope>
    <source>
        <strain evidence="4">DSM 16012</strain>
    </source>
</reference>
<sequence length="1001" mass="116669">MKQTKKEGDPLKLKQLHIYGYGRLHDFKVDDLSDLQLFYGENEAGKSTIMSFIHSILFGFPTLKQSELRYEPKTHSTYGGKLIFETEKFGEVLIERVKGKAAGNVTVLLDDGPAEASDFLPKLLNGTDKKMFRSIFSFDLQDLQEIERLKEEEIGKYLIAAGSIGTDGILKSEQQLQRELQELFKPGGRKPLLNDLLKNLRLQEQHLKKAKHENALYESLLTEVRELESRVEAAKELLKEKKAEFDGVNELLKKWPLIMEKGQIKKRLFELEPVEFPADGLKRLEKYNDRLLELSSTLQTLRQRMKSIESEMEENALRQEVDLDKAEMFVNEWPKQQQSLRELSGLEHSIAEARKQYDSFLAELHYPAEKAGNIKNLNLGMDMKTRMKETLQQYIRYESRLKDLADRLEDDRKAVIELENKCKEIEEQFVSESTFKEWKTRLGHESAAGIEREKSQLEREIEELGKRKKHEKDRLQKKKRQAFIFSSAFLFIFLGVFIWSFISKQWPLTLAAISAMIFAGYFLVRKADGNAIDFINETLDDKRRRLQNLDQQLKTADGDIHIAYRYEEQQRLREKWKEDYARLEEQKQRLEESENSFKRLSEVVQTKESKLNEIKAELGLAKDFFHLKIEDAFSVLKNLQGIESGLNDAMEKRELLQKEQGAWADNLFQFLGSIGASIHEPSQAVFFLQEMLKKEREKKIVLKELKKKLSELNANVLQLENEESAIRSNMKKLFESAHVDNEEDFHKIAKLSEEKNTLLARLDLLEGQLGEVTSRFQTREEIQNEINHLNEVIEKESYLLEEDRDRLASLKQKISFLEEGGTYTEQLHIFRQMRSTFNEEARKWAELAVASSLLEKVMQTYKEGRFPQVIQKAAEYFSFLTDHEYKQLHVKADGSLAVERKDRILFAPEELSKGTGEQLYIAIRLGLVHVLKKEYPFPVIIDDGFVNFDEMRTKRMLELIQTISSDTQVLLFTCHRHIAGQFSEDRIIQIRQRLPQAALAE</sequence>
<dbReference type="SUPFAM" id="SSF52540">
    <property type="entry name" value="P-loop containing nucleoside triphosphate hydrolases"/>
    <property type="match status" value="2"/>
</dbReference>
<dbReference type="OrthoDB" id="9764467at2"/>
<keyword evidence="2" id="KW-1133">Transmembrane helix</keyword>
<feature type="domain" description="YhaN AAA" evidence="3">
    <location>
        <begin position="12"/>
        <end position="212"/>
    </location>
</feature>
<proteinExistence type="predicted"/>
<feature type="transmembrane region" description="Helical" evidence="2">
    <location>
        <begin position="482"/>
        <end position="502"/>
    </location>
</feature>
<feature type="transmembrane region" description="Helical" evidence="2">
    <location>
        <begin position="508"/>
        <end position="524"/>
    </location>
</feature>
<evidence type="ECO:0000256" key="1">
    <source>
        <dbReference type="SAM" id="Coils"/>
    </source>
</evidence>
<protein>
    <recommendedName>
        <fullName evidence="3">YhaN AAA domain-containing protein</fullName>
    </recommendedName>
</protein>
<gene>
    <name evidence="4" type="ORF">D4N35_002120</name>
</gene>
<evidence type="ECO:0000259" key="3">
    <source>
        <dbReference type="Pfam" id="PF13514"/>
    </source>
</evidence>
<evidence type="ECO:0000313" key="5">
    <source>
        <dbReference type="Proteomes" id="UP000273811"/>
    </source>
</evidence>